<dbReference type="InterPro" id="IPR028098">
    <property type="entry name" value="Glyco_trans_4-like_N"/>
</dbReference>
<dbReference type="GO" id="GO:0016757">
    <property type="term" value="F:glycosyltransferase activity"/>
    <property type="evidence" value="ECO:0007669"/>
    <property type="project" value="InterPro"/>
</dbReference>
<accession>A0A7W5DQG4</accession>
<dbReference type="Pfam" id="PF13477">
    <property type="entry name" value="Glyco_trans_4_2"/>
    <property type="match status" value="1"/>
</dbReference>
<dbReference type="InterPro" id="IPR001296">
    <property type="entry name" value="Glyco_trans_1"/>
</dbReference>
<dbReference type="Gene3D" id="3.40.50.2000">
    <property type="entry name" value="Glycogen Phosphorylase B"/>
    <property type="match status" value="2"/>
</dbReference>
<protein>
    <submittedName>
        <fullName evidence="4">Glycosyltransferase involved in cell wall biosynthesis</fullName>
    </submittedName>
</protein>
<evidence type="ECO:0000313" key="4">
    <source>
        <dbReference type="EMBL" id="MBB3187195.1"/>
    </source>
</evidence>
<dbReference type="SUPFAM" id="SSF53756">
    <property type="entry name" value="UDP-Glycosyltransferase/glycogen phosphorylase"/>
    <property type="match status" value="1"/>
</dbReference>
<comment type="caution">
    <text evidence="4">The sequence shown here is derived from an EMBL/GenBank/DDBJ whole genome shotgun (WGS) entry which is preliminary data.</text>
</comment>
<evidence type="ECO:0000313" key="5">
    <source>
        <dbReference type="Proteomes" id="UP000544222"/>
    </source>
</evidence>
<feature type="domain" description="Glycosyltransferase subfamily 4-like N-terminal" evidence="3">
    <location>
        <begin position="5"/>
        <end position="140"/>
    </location>
</feature>
<dbReference type="AlphaFoldDB" id="A0A7W5DQG4"/>
<name>A0A7W5DQG4_9PORP</name>
<evidence type="ECO:0000256" key="1">
    <source>
        <dbReference type="ARBA" id="ARBA00022679"/>
    </source>
</evidence>
<dbReference type="RefSeq" id="WP_183412988.1">
    <property type="nucleotide sequence ID" value="NZ_JACHYB010000001.1"/>
</dbReference>
<dbReference type="EMBL" id="JACHYB010000001">
    <property type="protein sequence ID" value="MBB3187195.1"/>
    <property type="molecule type" value="Genomic_DNA"/>
</dbReference>
<dbReference type="Proteomes" id="UP000544222">
    <property type="component" value="Unassembled WGS sequence"/>
</dbReference>
<dbReference type="CDD" id="cd03808">
    <property type="entry name" value="GT4_CapM-like"/>
    <property type="match status" value="1"/>
</dbReference>
<evidence type="ECO:0000259" key="2">
    <source>
        <dbReference type="Pfam" id="PF00534"/>
    </source>
</evidence>
<keyword evidence="1 4" id="KW-0808">Transferase</keyword>
<reference evidence="4 5" key="1">
    <citation type="submission" date="2020-08" db="EMBL/GenBank/DDBJ databases">
        <title>Genomic Encyclopedia of Type Strains, Phase IV (KMG-IV): sequencing the most valuable type-strain genomes for metagenomic binning, comparative biology and taxonomic classification.</title>
        <authorList>
            <person name="Goeker M."/>
        </authorList>
    </citation>
    <scope>NUCLEOTIDE SEQUENCE [LARGE SCALE GENOMIC DNA]</scope>
    <source>
        <strain evidence="4 5">DSM 27471</strain>
    </source>
</reference>
<dbReference type="PANTHER" id="PTHR46401">
    <property type="entry name" value="GLYCOSYLTRANSFERASE WBBK-RELATED"/>
    <property type="match status" value="1"/>
</dbReference>
<gene>
    <name evidence="4" type="ORF">FHX64_001358</name>
</gene>
<organism evidence="4 5">
    <name type="scientific">Microbacter margulisiae</name>
    <dbReference type="NCBI Taxonomy" id="1350067"/>
    <lineage>
        <taxon>Bacteria</taxon>
        <taxon>Pseudomonadati</taxon>
        <taxon>Bacteroidota</taxon>
        <taxon>Bacteroidia</taxon>
        <taxon>Bacteroidales</taxon>
        <taxon>Porphyromonadaceae</taxon>
        <taxon>Microbacter</taxon>
    </lineage>
</organism>
<dbReference type="PANTHER" id="PTHR46401:SF2">
    <property type="entry name" value="GLYCOSYLTRANSFERASE WBBK-RELATED"/>
    <property type="match status" value="1"/>
</dbReference>
<dbReference type="Pfam" id="PF00534">
    <property type="entry name" value="Glycos_transf_1"/>
    <property type="match status" value="1"/>
</dbReference>
<sequence length="374" mass="42628">MATILFSDNHLWALYHFRGGVIKNLLNQGYKVVVVAPETNDLEDNSIQGVEFIPIKLNRTTTSIYVNIQYFISLCKIYHRIKPDVIFHYTIKPILFGNLAAKLNHIFSVSIFAGLSNILTEDSLINKIMRLVLKYALRFSVKTVFLNEDDRRFLISKQVVPEKKSVLYESGEGLDTDFYKPNSDKNQNNHLVFLMISRLLYQKGYSEYVEAARMVKIKFPSAEFILCGEIDNGHPSAVPKDVVMNDHNCGVIIYEGRITNVLEKMQSSDCFVLPSYYNEGMNRSLMEALSIGVPIITTDNKGCREMVIDGETGFLVKQKCVGSLVDAMMKICKMSQSEREEMGIKGRQLAINVYDEKHVFVCYNTIIDFILCTK</sequence>
<dbReference type="GO" id="GO:0009103">
    <property type="term" value="P:lipopolysaccharide biosynthetic process"/>
    <property type="evidence" value="ECO:0007669"/>
    <property type="project" value="TreeGrafter"/>
</dbReference>
<feature type="domain" description="Glycosyl transferase family 1" evidence="2">
    <location>
        <begin position="186"/>
        <end position="348"/>
    </location>
</feature>
<evidence type="ECO:0000259" key="3">
    <source>
        <dbReference type="Pfam" id="PF13477"/>
    </source>
</evidence>
<proteinExistence type="predicted"/>
<keyword evidence="5" id="KW-1185">Reference proteome</keyword>